<reference evidence="5 6" key="1">
    <citation type="journal article" date="2012" name="BMC Genomics">
        <title>Genomic sequence analysis and characterization of Sneathia amnii sp. nov.</title>
        <authorList>
            <consortium name="Vaginal Microbiome Consortium (additional members)"/>
            <person name="Harwich M.D.Jr."/>
            <person name="Serrano M.G."/>
            <person name="Fettweis J.M."/>
            <person name="Alves J.M."/>
            <person name="Reimers M.A."/>
            <person name="Buck G.A."/>
            <person name="Jefferson K.K."/>
        </authorList>
    </citation>
    <scope>NUCLEOTIDE SEQUENCE [LARGE SCALE GENOMIC DNA]</scope>
    <source>
        <strain evidence="5 6">SN35</strain>
    </source>
</reference>
<dbReference type="HOGENOM" id="CLU_008615_2_2_0"/>
<gene>
    <name evidence="5" type="ORF">VC03_02425</name>
</gene>
<keyword evidence="6" id="KW-1185">Reference proteome</keyword>
<feature type="domain" description="Peptidase S9 prolyl oligopeptidase catalytic" evidence="4">
    <location>
        <begin position="425"/>
        <end position="634"/>
    </location>
</feature>
<comment type="similarity">
    <text evidence="1">Belongs to the peptidase S9C family.</text>
</comment>
<evidence type="ECO:0000313" key="6">
    <source>
        <dbReference type="Proteomes" id="UP000033103"/>
    </source>
</evidence>
<dbReference type="RefSeq" id="WP_046328508.1">
    <property type="nucleotide sequence ID" value="NZ_CP011280.1"/>
</dbReference>
<keyword evidence="3" id="KW-0378">Hydrolase</keyword>
<evidence type="ECO:0000256" key="3">
    <source>
        <dbReference type="ARBA" id="ARBA00022801"/>
    </source>
</evidence>
<evidence type="ECO:0000259" key="4">
    <source>
        <dbReference type="Pfam" id="PF00326"/>
    </source>
</evidence>
<dbReference type="PATRIC" id="fig|1069640.6.peg.465"/>
<dbReference type="PANTHER" id="PTHR42776:SF27">
    <property type="entry name" value="DIPEPTIDYL PEPTIDASE FAMILY MEMBER 6"/>
    <property type="match status" value="1"/>
</dbReference>
<evidence type="ECO:0000256" key="2">
    <source>
        <dbReference type="ARBA" id="ARBA00022670"/>
    </source>
</evidence>
<evidence type="ECO:0000313" key="5">
    <source>
        <dbReference type="EMBL" id="AKC95402.1"/>
    </source>
</evidence>
<dbReference type="GO" id="GO:0004252">
    <property type="term" value="F:serine-type endopeptidase activity"/>
    <property type="evidence" value="ECO:0007669"/>
    <property type="project" value="TreeGrafter"/>
</dbReference>
<dbReference type="Gene3D" id="3.40.50.1820">
    <property type="entry name" value="alpha/beta hydrolase"/>
    <property type="match status" value="1"/>
</dbReference>
<dbReference type="Proteomes" id="UP000033103">
    <property type="component" value="Chromosome"/>
</dbReference>
<dbReference type="STRING" id="187101.VC03_02425"/>
<organism evidence="5 6">
    <name type="scientific">Sneathia vaginalis</name>
    <dbReference type="NCBI Taxonomy" id="187101"/>
    <lineage>
        <taxon>Bacteria</taxon>
        <taxon>Fusobacteriati</taxon>
        <taxon>Fusobacteriota</taxon>
        <taxon>Fusobacteriia</taxon>
        <taxon>Fusobacteriales</taxon>
        <taxon>Leptotrichiaceae</taxon>
        <taxon>Sneathia</taxon>
    </lineage>
</organism>
<accession>A0A0E3ZA49</accession>
<dbReference type="InterPro" id="IPR001375">
    <property type="entry name" value="Peptidase_S9_cat"/>
</dbReference>
<protein>
    <recommendedName>
        <fullName evidence="4">Peptidase S9 prolyl oligopeptidase catalytic domain-containing protein</fullName>
    </recommendedName>
</protein>
<dbReference type="OrthoDB" id="108903at2"/>
<dbReference type="SUPFAM" id="SSF53474">
    <property type="entry name" value="alpha/beta-Hydrolases"/>
    <property type="match status" value="1"/>
</dbReference>
<proteinExistence type="inferred from homology"/>
<keyword evidence="2" id="KW-0645">Protease</keyword>
<dbReference type="Pfam" id="PF00326">
    <property type="entry name" value="Peptidase_S9"/>
    <property type="match status" value="1"/>
</dbReference>
<dbReference type="PANTHER" id="PTHR42776">
    <property type="entry name" value="SERINE PEPTIDASE S9 FAMILY MEMBER"/>
    <property type="match status" value="1"/>
</dbReference>
<evidence type="ECO:0000256" key="1">
    <source>
        <dbReference type="ARBA" id="ARBA00010040"/>
    </source>
</evidence>
<dbReference type="InterPro" id="IPR029058">
    <property type="entry name" value="AB_hydrolase_fold"/>
</dbReference>
<sequence>MENINLDLLNDFKYISGLQSNPKKDAFAYIVKNVNLDKNTYDTSLYIYKDKKNICLIEKQSFNFHGWLTDKSLLISKNDEKDKNITQFYNLTLGEGESKKIFSIPYPVNSIKKISDTKYILSIEKTLKKDEDFSVVIEQIPFFSNGASYTNYKRNQLFVYDSTTNELKKISEDVNFNVIDFDIDKNSMKVVYLGNIFENKMQLYSNVYEYDLEKNITTTLCCADISFNSCKYLKDSILLFGSDMKKFGINELEKVYYLDRKTHELNIEINEDIDYGNSTGSDARLGHNETVLVNYTDNSFYFVQTVENHTRLSLYSNKNITTILEFMGSIDGYVYIDNTLYTLSFVDGKIAEIYMGTNLEKITSFNDEVFKNRYISKANEVDFISNNAKIKGFVLLPQNYDKNKKYKAILDIHGGPMTVYSPIYYHEMQVLTSLGYIVMYTNPHGSSGRGNLFADIRGKYGSIDYEDLMNFVDAVIEKYSIDTENIGVTGGSYGGFMTNWIVTHTDRFKCAVTQRSISNWISMYGVSDIGYYFSDDQNKTKFNDENFFNVLWNHSPLKYIKSCKTPLLIIHSDCDYRCPIDQGYQMLTALLDMGIDAKMVVFKGENHELSRSGKPKARISRLQNMVDWFNKYLN</sequence>
<name>A0A0E3ZA49_9FUSO</name>
<dbReference type="AlphaFoldDB" id="A0A0E3ZA49"/>
<dbReference type="EMBL" id="CP011280">
    <property type="protein sequence ID" value="AKC95402.1"/>
    <property type="molecule type" value="Genomic_DNA"/>
</dbReference>
<dbReference type="KEGG" id="sns:VC03_02425"/>
<dbReference type="FunFam" id="3.40.50.1820:FF:000028">
    <property type="entry name" value="S9 family peptidase"/>
    <property type="match status" value="1"/>
</dbReference>
<dbReference type="GO" id="GO:0006508">
    <property type="term" value="P:proteolysis"/>
    <property type="evidence" value="ECO:0007669"/>
    <property type="project" value="UniProtKB-KW"/>
</dbReference>
<dbReference type="SUPFAM" id="SSF82171">
    <property type="entry name" value="DPP6 N-terminal domain-like"/>
    <property type="match status" value="1"/>
</dbReference>